<dbReference type="GO" id="GO:0034040">
    <property type="term" value="F:ATPase-coupled lipid transmembrane transporter activity"/>
    <property type="evidence" value="ECO:0007669"/>
    <property type="project" value="TreeGrafter"/>
</dbReference>
<keyword evidence="12" id="KW-1185">Reference proteome</keyword>
<feature type="domain" description="Peptidase C39" evidence="10">
    <location>
        <begin position="26"/>
        <end position="145"/>
    </location>
</feature>
<dbReference type="AlphaFoldDB" id="A0A1B2LW77"/>
<evidence type="ECO:0000259" key="9">
    <source>
        <dbReference type="PROSITE" id="PS50929"/>
    </source>
</evidence>
<dbReference type="PROSITE" id="PS50990">
    <property type="entry name" value="PEPTIDASE_C39"/>
    <property type="match status" value="1"/>
</dbReference>
<keyword evidence="2 7" id="KW-0812">Transmembrane</keyword>
<feature type="transmembrane region" description="Helical" evidence="7">
    <location>
        <begin position="286"/>
        <end position="305"/>
    </location>
</feature>
<dbReference type="InterPro" id="IPR027417">
    <property type="entry name" value="P-loop_NTPase"/>
</dbReference>
<feature type="transmembrane region" description="Helical" evidence="7">
    <location>
        <begin position="179"/>
        <end position="200"/>
    </location>
</feature>
<dbReference type="PANTHER" id="PTHR24221">
    <property type="entry name" value="ATP-BINDING CASSETTE SUB-FAMILY B"/>
    <property type="match status" value="1"/>
</dbReference>
<proteinExistence type="predicted"/>
<dbReference type="PROSITE" id="PS00211">
    <property type="entry name" value="ABC_TRANSPORTER_1"/>
    <property type="match status" value="1"/>
</dbReference>
<dbReference type="GO" id="GO:0016887">
    <property type="term" value="F:ATP hydrolysis activity"/>
    <property type="evidence" value="ECO:0007669"/>
    <property type="project" value="InterPro"/>
</dbReference>
<feature type="transmembrane region" description="Helical" evidence="7">
    <location>
        <begin position="212"/>
        <end position="233"/>
    </location>
</feature>
<dbReference type="STRING" id="1789224.BFG52_01750"/>
<keyword evidence="3" id="KW-0547">Nucleotide-binding</keyword>
<dbReference type="InterPro" id="IPR003593">
    <property type="entry name" value="AAA+_ATPase"/>
</dbReference>
<organism evidence="11 12">
    <name type="scientific">Acinetobacter larvae</name>
    <dbReference type="NCBI Taxonomy" id="1789224"/>
    <lineage>
        <taxon>Bacteria</taxon>
        <taxon>Pseudomonadati</taxon>
        <taxon>Pseudomonadota</taxon>
        <taxon>Gammaproteobacteria</taxon>
        <taxon>Moraxellales</taxon>
        <taxon>Moraxellaceae</taxon>
        <taxon>Acinetobacter</taxon>
    </lineage>
</organism>
<dbReference type="CDD" id="cd02419">
    <property type="entry name" value="Peptidase_C39C"/>
    <property type="match status" value="1"/>
</dbReference>
<comment type="subcellular location">
    <subcellularLocation>
        <location evidence="1">Cell membrane</location>
        <topology evidence="1">Multi-pass membrane protein</topology>
    </subcellularLocation>
</comment>
<dbReference type="InterPro" id="IPR017871">
    <property type="entry name" value="ABC_transporter-like_CS"/>
</dbReference>
<dbReference type="GO" id="GO:0005524">
    <property type="term" value="F:ATP binding"/>
    <property type="evidence" value="ECO:0007669"/>
    <property type="project" value="UniProtKB-KW"/>
</dbReference>
<keyword evidence="6 7" id="KW-0472">Membrane</keyword>
<dbReference type="SMART" id="SM00382">
    <property type="entry name" value="AAA"/>
    <property type="match status" value="1"/>
</dbReference>
<dbReference type="InterPro" id="IPR005074">
    <property type="entry name" value="Peptidase_C39"/>
</dbReference>
<dbReference type="Pfam" id="PF00664">
    <property type="entry name" value="ABC_membrane"/>
    <property type="match status" value="1"/>
</dbReference>
<dbReference type="InterPro" id="IPR033838">
    <property type="entry name" value="CvaB_peptidase"/>
</dbReference>
<evidence type="ECO:0000313" key="11">
    <source>
        <dbReference type="EMBL" id="AOA57200.1"/>
    </source>
</evidence>
<dbReference type="PROSITE" id="PS50893">
    <property type="entry name" value="ABC_TRANSPORTER_2"/>
    <property type="match status" value="1"/>
</dbReference>
<dbReference type="CDD" id="cd18567">
    <property type="entry name" value="ABC_6TM_CvaB_RaxB_like"/>
    <property type="match status" value="1"/>
</dbReference>
<dbReference type="SUPFAM" id="SSF52540">
    <property type="entry name" value="P-loop containing nucleoside triphosphate hydrolases"/>
    <property type="match status" value="1"/>
</dbReference>
<reference evidence="11 12" key="1">
    <citation type="submission" date="2016-08" db="EMBL/GenBank/DDBJ databases">
        <authorList>
            <person name="Seilhamer J.J."/>
        </authorList>
    </citation>
    <scope>NUCLEOTIDE SEQUENCE [LARGE SCALE GENOMIC DNA]</scope>
    <source>
        <strain evidence="11 12">BRTC-1</strain>
    </source>
</reference>
<dbReference type="SUPFAM" id="SSF90123">
    <property type="entry name" value="ABC transporter transmembrane region"/>
    <property type="match status" value="1"/>
</dbReference>
<evidence type="ECO:0000256" key="5">
    <source>
        <dbReference type="ARBA" id="ARBA00022989"/>
    </source>
</evidence>
<accession>A0A1B2LW77</accession>
<dbReference type="InterPro" id="IPR039421">
    <property type="entry name" value="Type_1_exporter"/>
</dbReference>
<evidence type="ECO:0008006" key="13">
    <source>
        <dbReference type="Google" id="ProtNLM"/>
    </source>
</evidence>
<dbReference type="InterPro" id="IPR011527">
    <property type="entry name" value="ABC1_TM_dom"/>
</dbReference>
<evidence type="ECO:0000259" key="10">
    <source>
        <dbReference type="PROSITE" id="PS50990"/>
    </source>
</evidence>
<dbReference type="InterPro" id="IPR003439">
    <property type="entry name" value="ABC_transporter-like_ATP-bd"/>
</dbReference>
<dbReference type="PROSITE" id="PS50929">
    <property type="entry name" value="ABC_TM1F"/>
    <property type="match status" value="1"/>
</dbReference>
<dbReference type="PANTHER" id="PTHR24221:SF606">
    <property type="entry name" value="COLICIN V SECRETION-PROCESSING ATP-BINDING PROTEIN"/>
    <property type="match status" value="1"/>
</dbReference>
<sequence>MTKKTATDLKNRLYLSFRARVPQLLQTELAECGLVCLLMICRYYRKDIDLLSLRQHYDISVQGMNLARLIEIASQLKFSSRALSLDLHELNQLRTPCILHWDLNHFVVLVAVKHNKVIVHDPAFGRKVLRLTELSQHFTGVALELWPTPDFDVKAQRQKISFRDLLKNIDGLGGSLSKIFIFSLLFEAINLLLPVGTQLVMDHVILAKDDDLLTLICLGLFIFILIRTVIAMFRAWITVLMDSLINIQWQQSFFEHLLKLPLQYFEKRNLGDIQSRFMSLQQVGQTLTTGLMGSLIDALMLTALVVMMYLYGGWLLGVVLAFTALYVLLRMLTFRLYKQAAEEQIIKQARANSNFMESLYAISTVKALGLTDMRTRFWMNLNIDSINAGIRVTRLDMLYGGMNSLIAALDQILILWLGAVLVMQQQLTLGMFVAFNLYRAQFSDRAANLIDLLLQFKMLALHNERLSDIALSPVEPQQQQTLHIASGTQGAASLVLQNLGYGYDRLSSPIFEQLNFSINAGESVAITGVSGVGKSTLLKLMTGLLVPSQGRILFNNCDIYQMGLQQYRQRIACVLQDDKLFAGSIADNICAFDLHPDMEHIIACAKACNIFDEIMQMPMGLQTLISALGSSLSGGQMQRLFIARALYRRPSILFMDEATSHLDVDNELWINRQIRALAMTRIFIAHRQSTIASADRVLMLPMTSVK</sequence>
<evidence type="ECO:0000256" key="4">
    <source>
        <dbReference type="ARBA" id="ARBA00022840"/>
    </source>
</evidence>
<dbReference type="GO" id="GO:0005886">
    <property type="term" value="C:plasma membrane"/>
    <property type="evidence" value="ECO:0007669"/>
    <property type="project" value="UniProtKB-SubCell"/>
</dbReference>
<evidence type="ECO:0000256" key="1">
    <source>
        <dbReference type="ARBA" id="ARBA00004651"/>
    </source>
</evidence>
<evidence type="ECO:0000313" key="12">
    <source>
        <dbReference type="Proteomes" id="UP000093391"/>
    </source>
</evidence>
<dbReference type="GO" id="GO:0008234">
    <property type="term" value="F:cysteine-type peptidase activity"/>
    <property type="evidence" value="ECO:0007669"/>
    <property type="project" value="InterPro"/>
</dbReference>
<dbReference type="GO" id="GO:0006508">
    <property type="term" value="P:proteolysis"/>
    <property type="evidence" value="ECO:0007669"/>
    <property type="project" value="InterPro"/>
</dbReference>
<dbReference type="Gene3D" id="3.40.50.300">
    <property type="entry name" value="P-loop containing nucleotide triphosphate hydrolases"/>
    <property type="match status" value="1"/>
</dbReference>
<dbReference type="EMBL" id="CP016895">
    <property type="protein sequence ID" value="AOA57200.1"/>
    <property type="molecule type" value="Genomic_DNA"/>
</dbReference>
<feature type="domain" description="ABC transmembrane type-1" evidence="9">
    <location>
        <begin position="179"/>
        <end position="458"/>
    </location>
</feature>
<dbReference type="RefSeq" id="WP_067551787.1">
    <property type="nucleotide sequence ID" value="NZ_CP016895.1"/>
</dbReference>
<evidence type="ECO:0000256" key="6">
    <source>
        <dbReference type="ARBA" id="ARBA00023136"/>
    </source>
</evidence>
<evidence type="ECO:0000256" key="7">
    <source>
        <dbReference type="SAM" id="Phobius"/>
    </source>
</evidence>
<gene>
    <name evidence="11" type="ORF">BFG52_01750</name>
</gene>
<dbReference type="KEGG" id="ala:BFG52_01750"/>
<dbReference type="Gene3D" id="1.20.1560.10">
    <property type="entry name" value="ABC transporter type 1, transmembrane domain"/>
    <property type="match status" value="1"/>
</dbReference>
<dbReference type="InterPro" id="IPR036640">
    <property type="entry name" value="ABC1_TM_sf"/>
</dbReference>
<dbReference type="GO" id="GO:0140359">
    <property type="term" value="F:ABC-type transporter activity"/>
    <property type="evidence" value="ECO:0007669"/>
    <property type="project" value="InterPro"/>
</dbReference>
<keyword evidence="4" id="KW-0067">ATP-binding</keyword>
<dbReference type="OrthoDB" id="6828292at2"/>
<feature type="domain" description="ABC transporter" evidence="8">
    <location>
        <begin position="494"/>
        <end position="705"/>
    </location>
</feature>
<name>A0A1B2LW77_9GAMM</name>
<dbReference type="Pfam" id="PF03412">
    <property type="entry name" value="Peptidase_C39"/>
    <property type="match status" value="1"/>
</dbReference>
<dbReference type="Gene3D" id="3.90.70.10">
    <property type="entry name" value="Cysteine proteinases"/>
    <property type="match status" value="1"/>
</dbReference>
<keyword evidence="5 7" id="KW-1133">Transmembrane helix</keyword>
<feature type="transmembrane region" description="Helical" evidence="7">
    <location>
        <begin position="311"/>
        <end position="329"/>
    </location>
</feature>
<evidence type="ECO:0000259" key="8">
    <source>
        <dbReference type="PROSITE" id="PS50893"/>
    </source>
</evidence>
<evidence type="ECO:0000256" key="3">
    <source>
        <dbReference type="ARBA" id="ARBA00022741"/>
    </source>
</evidence>
<protein>
    <recommendedName>
        <fullName evidence="13">ABC transporter</fullName>
    </recommendedName>
</protein>
<dbReference type="Pfam" id="PF00005">
    <property type="entry name" value="ABC_tran"/>
    <property type="match status" value="1"/>
</dbReference>
<evidence type="ECO:0000256" key="2">
    <source>
        <dbReference type="ARBA" id="ARBA00022692"/>
    </source>
</evidence>
<dbReference type="Proteomes" id="UP000093391">
    <property type="component" value="Chromosome"/>
</dbReference>